<evidence type="ECO:0000256" key="6">
    <source>
        <dbReference type="RuleBase" id="RU000320"/>
    </source>
</evidence>
<feature type="transmembrane region" description="Helical" evidence="5">
    <location>
        <begin position="27"/>
        <end position="49"/>
    </location>
</feature>
<evidence type="ECO:0000256" key="4">
    <source>
        <dbReference type="ARBA" id="ARBA00023136"/>
    </source>
</evidence>
<accession>A0A1H9ACH9</accession>
<dbReference type="EC" id="7.1.1.-" evidence="5"/>
<keyword evidence="4 5" id="KW-0472">Membrane</keyword>
<dbReference type="GO" id="GO:0048038">
    <property type="term" value="F:quinone binding"/>
    <property type="evidence" value="ECO:0007669"/>
    <property type="project" value="UniProtKB-KW"/>
</dbReference>
<comment type="subunit">
    <text evidence="5">NDH-1 is composed of 14 different subunits. Subunits NuoA, H, J, K, L, M, N constitute the membrane sector of the complex.</text>
</comment>
<dbReference type="EMBL" id="FOEI01000002">
    <property type="protein sequence ID" value="SEP74241.1"/>
    <property type="molecule type" value="Genomic_DNA"/>
</dbReference>
<feature type="transmembrane region" description="Helical" evidence="5">
    <location>
        <begin position="310"/>
        <end position="332"/>
    </location>
</feature>
<dbReference type="STRING" id="1299341.SAMN05444005_10272"/>
<dbReference type="GO" id="GO:0005886">
    <property type="term" value="C:plasma membrane"/>
    <property type="evidence" value="ECO:0007669"/>
    <property type="project" value="UniProtKB-SubCell"/>
</dbReference>
<comment type="function">
    <text evidence="5">NDH-1 shuttles electrons from NADH, via FMN and iron-sulfur (Fe-S) centers, to quinones in the respiratory chain. The immediate electron acceptor for the enzyme in this species is believed to be a menaquinone. Couples the redox reaction to proton translocation (for every two electrons transferred, four hydrogen ions are translocated across the cytoplasmic membrane), and thus conserves the redox energy in a proton gradient.</text>
</comment>
<dbReference type="GO" id="GO:0008137">
    <property type="term" value="F:NADH dehydrogenase (ubiquinone) activity"/>
    <property type="evidence" value="ECO:0007669"/>
    <property type="project" value="InterPro"/>
</dbReference>
<feature type="transmembrane region" description="Helical" evidence="5">
    <location>
        <begin position="387"/>
        <end position="407"/>
    </location>
</feature>
<organism evidence="8 9">
    <name type="scientific">Flavobacterium urocaniciphilum</name>
    <dbReference type="NCBI Taxonomy" id="1299341"/>
    <lineage>
        <taxon>Bacteria</taxon>
        <taxon>Pseudomonadati</taxon>
        <taxon>Bacteroidota</taxon>
        <taxon>Flavobacteriia</taxon>
        <taxon>Flavobacteriales</taxon>
        <taxon>Flavobacteriaceae</taxon>
        <taxon>Flavobacterium</taxon>
    </lineage>
</organism>
<keyword evidence="5" id="KW-1003">Cell membrane</keyword>
<dbReference type="RefSeq" id="WP_091465804.1">
    <property type="nucleotide sequence ID" value="NZ_FOEI01000002.1"/>
</dbReference>
<feature type="transmembrane region" description="Helical" evidence="5">
    <location>
        <begin position="147"/>
        <end position="168"/>
    </location>
</feature>
<evidence type="ECO:0000313" key="8">
    <source>
        <dbReference type="EMBL" id="SEP74241.1"/>
    </source>
</evidence>
<dbReference type="GO" id="GO:0050136">
    <property type="term" value="F:NADH dehydrogenase (quinone) (non-electrogenic) activity"/>
    <property type="evidence" value="ECO:0007669"/>
    <property type="project" value="UniProtKB-UniRule"/>
</dbReference>
<evidence type="ECO:0000256" key="5">
    <source>
        <dbReference type="HAMAP-Rule" id="MF_00445"/>
    </source>
</evidence>
<feature type="transmembrane region" description="Helical" evidence="5">
    <location>
        <begin position="61"/>
        <end position="78"/>
    </location>
</feature>
<comment type="subcellular location">
    <subcellularLocation>
        <location evidence="5">Cell membrane</location>
        <topology evidence="5">Multi-pass membrane protein</topology>
    </subcellularLocation>
    <subcellularLocation>
        <location evidence="1">Endomembrane system</location>
        <topology evidence="1">Multi-pass membrane protein</topology>
    </subcellularLocation>
    <subcellularLocation>
        <location evidence="6">Membrane</location>
        <topology evidence="6">Multi-pass membrane protein</topology>
    </subcellularLocation>
</comment>
<comment type="catalytic activity">
    <reaction evidence="5">
        <text>a quinone + NADH + 5 H(+)(in) = a quinol + NAD(+) + 4 H(+)(out)</text>
        <dbReference type="Rhea" id="RHEA:57888"/>
        <dbReference type="ChEBI" id="CHEBI:15378"/>
        <dbReference type="ChEBI" id="CHEBI:24646"/>
        <dbReference type="ChEBI" id="CHEBI:57540"/>
        <dbReference type="ChEBI" id="CHEBI:57945"/>
        <dbReference type="ChEBI" id="CHEBI:132124"/>
    </reaction>
</comment>
<feature type="transmembrane region" description="Helical" evidence="5">
    <location>
        <begin position="428"/>
        <end position="447"/>
    </location>
</feature>
<evidence type="ECO:0000256" key="3">
    <source>
        <dbReference type="ARBA" id="ARBA00022989"/>
    </source>
</evidence>
<keyword evidence="5" id="KW-0874">Quinone</keyword>
<evidence type="ECO:0000256" key="2">
    <source>
        <dbReference type="ARBA" id="ARBA00022692"/>
    </source>
</evidence>
<feature type="transmembrane region" description="Helical" evidence="5">
    <location>
        <begin position="253"/>
        <end position="272"/>
    </location>
</feature>
<reference evidence="8 9" key="1">
    <citation type="submission" date="2016-10" db="EMBL/GenBank/DDBJ databases">
        <authorList>
            <person name="de Groot N.N."/>
        </authorList>
    </citation>
    <scope>NUCLEOTIDE SEQUENCE [LARGE SCALE GENOMIC DNA]</scope>
    <source>
        <strain evidence="8 9">DSM 27078</strain>
    </source>
</reference>
<evidence type="ECO:0000313" key="9">
    <source>
        <dbReference type="Proteomes" id="UP000198648"/>
    </source>
</evidence>
<dbReference type="InterPro" id="IPR010096">
    <property type="entry name" value="NADH-Q_OxRdtase_suN/2"/>
</dbReference>
<evidence type="ECO:0000259" key="7">
    <source>
        <dbReference type="Pfam" id="PF00361"/>
    </source>
</evidence>
<feature type="transmembrane region" description="Helical" evidence="5">
    <location>
        <begin position="98"/>
        <end position="131"/>
    </location>
</feature>
<feature type="transmembrane region" description="Helical" evidence="5">
    <location>
        <begin position="227"/>
        <end position="247"/>
    </location>
</feature>
<keyword evidence="9" id="KW-1185">Reference proteome</keyword>
<dbReference type="Proteomes" id="UP000198648">
    <property type="component" value="Unassembled WGS sequence"/>
</dbReference>
<keyword evidence="5" id="KW-0520">NAD</keyword>
<dbReference type="AlphaFoldDB" id="A0A1H9ACH9"/>
<dbReference type="OrthoDB" id="9811718at2"/>
<evidence type="ECO:0000256" key="1">
    <source>
        <dbReference type="ARBA" id="ARBA00004127"/>
    </source>
</evidence>
<comment type="similarity">
    <text evidence="5">Belongs to the complex I subunit 2 family.</text>
</comment>
<feature type="domain" description="NADH:quinone oxidoreductase/Mrp antiporter transmembrane" evidence="7">
    <location>
        <begin position="112"/>
        <end position="401"/>
    </location>
</feature>
<dbReference type="InterPro" id="IPR001750">
    <property type="entry name" value="ND/Mrp_TM"/>
</dbReference>
<dbReference type="NCBIfam" id="TIGR01770">
    <property type="entry name" value="NDH_I_N"/>
    <property type="match status" value="1"/>
</dbReference>
<dbReference type="HAMAP" id="MF_00445">
    <property type="entry name" value="NDH1_NuoN_1"/>
    <property type="match status" value="1"/>
</dbReference>
<sequence>MSTLIAIVGIGIFCLLAEIMNLRKIIIPVTIVSLMALFGLTLTGNLPEIKGYESMIVMDSYGKIFSCLFILLTALLVLQSAPSYVKGTKVSDFISIKVFMLSGAVAMVTFTNMAMFFLGIEVLSIGLYVLAGSDRLNIKSNEAGMKYFLMGSFASGILLFGIAMLYGATGAFDVATLQEASISASTEYWFYIGVILITIGMLFKVAATPMHFWAPDVYEGSPTQVTAMMSTLAKVTAMASFFKLITILNSQMLYSYTEVIIVVTIATMLFGNIMALRQKKIKRVLAYSGVSHTGFMLLTLLNINEAQNNLLFYATSYAIAGLAAFSVVLFVIKNEDNDQIDNFNGLAKKSPLMAFIMTIALLSMAGIPILAGFFAKFFLLSQIITSGFIGLAIVAIINSMIAVFYYFKVIVAMYTKEAEYEKEYANHSEYYIVGIVAAILLLVIGLFPDALMNLL</sequence>
<name>A0A1H9ACH9_9FLAO</name>
<keyword evidence="2 5" id="KW-0812">Transmembrane</keyword>
<dbReference type="GO" id="GO:0012505">
    <property type="term" value="C:endomembrane system"/>
    <property type="evidence" value="ECO:0007669"/>
    <property type="project" value="UniProtKB-SubCell"/>
</dbReference>
<dbReference type="PANTHER" id="PTHR22773">
    <property type="entry name" value="NADH DEHYDROGENASE"/>
    <property type="match status" value="1"/>
</dbReference>
<dbReference type="GO" id="GO:0042773">
    <property type="term" value="P:ATP synthesis coupled electron transport"/>
    <property type="evidence" value="ECO:0007669"/>
    <property type="project" value="InterPro"/>
</dbReference>
<keyword evidence="5" id="KW-1278">Translocase</keyword>
<dbReference type="Pfam" id="PF00361">
    <property type="entry name" value="Proton_antipo_M"/>
    <property type="match status" value="1"/>
</dbReference>
<keyword evidence="3 5" id="KW-1133">Transmembrane helix</keyword>
<feature type="transmembrane region" description="Helical" evidence="5">
    <location>
        <begin position="352"/>
        <end position="375"/>
    </location>
</feature>
<proteinExistence type="inferred from homology"/>
<gene>
    <name evidence="5" type="primary">nuoN</name>
    <name evidence="8" type="ORF">SAMN05444005_10272</name>
</gene>
<protein>
    <recommendedName>
        <fullName evidence="5">NADH-quinone oxidoreductase subunit N</fullName>
        <ecNumber evidence="5">7.1.1.-</ecNumber>
    </recommendedName>
    <alternativeName>
        <fullName evidence="5">NADH dehydrogenase I subunit N</fullName>
    </alternativeName>
    <alternativeName>
        <fullName evidence="5">NDH-1 subunit N</fullName>
    </alternativeName>
</protein>
<feature type="transmembrane region" description="Helical" evidence="5">
    <location>
        <begin position="188"/>
        <end position="207"/>
    </location>
</feature>
<keyword evidence="5" id="KW-0813">Transport</keyword>